<name>A0ABN2UWY4_9ACTN</name>
<evidence type="ECO:0000313" key="3">
    <source>
        <dbReference type="Proteomes" id="UP001500751"/>
    </source>
</evidence>
<sequence length="112" mass="11983">MGVAEDLDVSASKVDPFSWPELGHWLARPADFDAIIWWRLDMSSAVSELIVMVFAFARVSLAPKPKPVGGLSRIAVPRAAVGTGRPSRSPPATFGLPGEQSTHHHKAAVRSG</sequence>
<proteinExistence type="predicted"/>
<evidence type="ECO:0000313" key="2">
    <source>
        <dbReference type="EMBL" id="GAA2044559.1"/>
    </source>
</evidence>
<accession>A0ABN2UWY4</accession>
<dbReference type="EMBL" id="BAAAQN010000037">
    <property type="protein sequence ID" value="GAA2044559.1"/>
    <property type="molecule type" value="Genomic_DNA"/>
</dbReference>
<evidence type="ECO:0000256" key="1">
    <source>
        <dbReference type="SAM" id="MobiDB-lite"/>
    </source>
</evidence>
<protein>
    <submittedName>
        <fullName evidence="2">Uncharacterized protein</fullName>
    </submittedName>
</protein>
<gene>
    <name evidence="2" type="ORF">GCM10009839_55340</name>
</gene>
<feature type="region of interest" description="Disordered" evidence="1">
    <location>
        <begin position="81"/>
        <end position="112"/>
    </location>
</feature>
<feature type="compositionally biased region" description="Basic residues" evidence="1">
    <location>
        <begin position="103"/>
        <end position="112"/>
    </location>
</feature>
<comment type="caution">
    <text evidence="2">The sequence shown here is derived from an EMBL/GenBank/DDBJ whole genome shotgun (WGS) entry which is preliminary data.</text>
</comment>
<dbReference type="Proteomes" id="UP001500751">
    <property type="component" value="Unassembled WGS sequence"/>
</dbReference>
<keyword evidence="3" id="KW-1185">Reference proteome</keyword>
<reference evidence="2 3" key="1">
    <citation type="journal article" date="2019" name="Int. J. Syst. Evol. Microbiol.">
        <title>The Global Catalogue of Microorganisms (GCM) 10K type strain sequencing project: providing services to taxonomists for standard genome sequencing and annotation.</title>
        <authorList>
            <consortium name="The Broad Institute Genomics Platform"/>
            <consortium name="The Broad Institute Genome Sequencing Center for Infectious Disease"/>
            <person name="Wu L."/>
            <person name="Ma J."/>
        </authorList>
    </citation>
    <scope>NUCLEOTIDE SEQUENCE [LARGE SCALE GENOMIC DNA]</scope>
    <source>
        <strain evidence="2 3">JCM 16014</strain>
    </source>
</reference>
<organism evidence="2 3">
    <name type="scientific">Catenulispora yoronensis</name>
    <dbReference type="NCBI Taxonomy" id="450799"/>
    <lineage>
        <taxon>Bacteria</taxon>
        <taxon>Bacillati</taxon>
        <taxon>Actinomycetota</taxon>
        <taxon>Actinomycetes</taxon>
        <taxon>Catenulisporales</taxon>
        <taxon>Catenulisporaceae</taxon>
        <taxon>Catenulispora</taxon>
    </lineage>
</organism>